<accession>A0A1J8QX74</accession>
<evidence type="ECO:0000313" key="4">
    <source>
        <dbReference type="Proteomes" id="UP000183567"/>
    </source>
</evidence>
<dbReference type="EMBL" id="LVVM01001695">
    <property type="protein sequence ID" value="OJA17993.1"/>
    <property type="molecule type" value="Genomic_DNA"/>
</dbReference>
<name>A0A1J8QX74_9AGAM</name>
<protein>
    <submittedName>
        <fullName evidence="3">Uncharacterized protein</fullName>
    </submittedName>
</protein>
<reference evidence="3 4" key="1">
    <citation type="submission" date="2016-03" db="EMBL/GenBank/DDBJ databases">
        <title>Comparative genomics of the ectomycorrhizal sister species Rhizopogon vinicolor and Rhizopogon vesiculosus (Basidiomycota: Boletales) reveals a divergence of the mating type B locus.</title>
        <authorList>
            <person name="Mujic A.B."/>
            <person name="Kuo A."/>
            <person name="Tritt A."/>
            <person name="Lipzen A."/>
            <person name="Chen C."/>
            <person name="Johnson J."/>
            <person name="Sharma A."/>
            <person name="Barry K."/>
            <person name="Grigoriev I.V."/>
            <person name="Spatafora J.W."/>
        </authorList>
    </citation>
    <scope>NUCLEOTIDE SEQUENCE [LARGE SCALE GENOMIC DNA]</scope>
    <source>
        <strain evidence="3 4">AM-OR11-056</strain>
    </source>
</reference>
<dbReference type="PANTHER" id="PTHR19375">
    <property type="entry name" value="HEAT SHOCK PROTEIN 70KDA"/>
    <property type="match status" value="1"/>
</dbReference>
<sequence length="248" mass="27237">MSRHIGTVFFRPGNLWWVSSIHCETQGMLLGPTQARREKDGPMRATRRSILTISECSKYSPLSHGIPSTTTNQGYAHTSSPIYSLAMSTTLPPSPSSSNSVAVFLNWLKLFSKAFLHPNTSPSIPSSKRVPQPSVRLTFQPCEVAAYGAAVQAAILSGDTSEKTQYLLLDAPPPSLDIETTSDVMTPLIKRNTTASTKKSETFSTYPDNQLGVLVQVYEGEHGYTRDDSLLGKFDLWHFSCSPWCSSD</sequence>
<dbReference type="GO" id="GO:0140662">
    <property type="term" value="F:ATP-dependent protein folding chaperone"/>
    <property type="evidence" value="ECO:0007669"/>
    <property type="project" value="InterPro"/>
</dbReference>
<evidence type="ECO:0000256" key="1">
    <source>
        <dbReference type="ARBA" id="ARBA00022741"/>
    </source>
</evidence>
<dbReference type="AlphaFoldDB" id="A0A1J8QX74"/>
<dbReference type="SUPFAM" id="SSF100920">
    <property type="entry name" value="Heat shock protein 70kD (HSP70), peptide-binding domain"/>
    <property type="match status" value="1"/>
</dbReference>
<proteinExistence type="predicted"/>
<dbReference type="Proteomes" id="UP000183567">
    <property type="component" value="Unassembled WGS sequence"/>
</dbReference>
<dbReference type="PRINTS" id="PR00301">
    <property type="entry name" value="HEATSHOCK70"/>
</dbReference>
<organism evidence="3 4">
    <name type="scientific">Rhizopogon vesiculosus</name>
    <dbReference type="NCBI Taxonomy" id="180088"/>
    <lineage>
        <taxon>Eukaryota</taxon>
        <taxon>Fungi</taxon>
        <taxon>Dikarya</taxon>
        <taxon>Basidiomycota</taxon>
        <taxon>Agaricomycotina</taxon>
        <taxon>Agaricomycetes</taxon>
        <taxon>Agaricomycetidae</taxon>
        <taxon>Boletales</taxon>
        <taxon>Suillineae</taxon>
        <taxon>Rhizopogonaceae</taxon>
        <taxon>Rhizopogon</taxon>
    </lineage>
</organism>
<keyword evidence="4" id="KW-1185">Reference proteome</keyword>
<evidence type="ECO:0000256" key="2">
    <source>
        <dbReference type="ARBA" id="ARBA00022840"/>
    </source>
</evidence>
<dbReference type="InterPro" id="IPR029047">
    <property type="entry name" value="HSP70_peptide-bd_sf"/>
</dbReference>
<dbReference type="Gene3D" id="2.60.34.10">
    <property type="entry name" value="Substrate Binding Domain Of DNAk, Chain A, domain 1"/>
    <property type="match status" value="1"/>
</dbReference>
<keyword evidence="2" id="KW-0067">ATP-binding</keyword>
<evidence type="ECO:0000313" key="3">
    <source>
        <dbReference type="EMBL" id="OJA17993.1"/>
    </source>
</evidence>
<dbReference type="GO" id="GO:0005524">
    <property type="term" value="F:ATP binding"/>
    <property type="evidence" value="ECO:0007669"/>
    <property type="project" value="UniProtKB-KW"/>
</dbReference>
<keyword evidence="1" id="KW-0547">Nucleotide-binding</keyword>
<gene>
    <name evidence="3" type="ORF">AZE42_12831</name>
</gene>
<dbReference type="Pfam" id="PF00012">
    <property type="entry name" value="HSP70"/>
    <property type="match status" value="1"/>
</dbReference>
<dbReference type="InterPro" id="IPR013126">
    <property type="entry name" value="Hsp_70_fam"/>
</dbReference>
<comment type="caution">
    <text evidence="3">The sequence shown here is derived from an EMBL/GenBank/DDBJ whole genome shotgun (WGS) entry which is preliminary data.</text>
</comment>
<dbReference type="STRING" id="180088.A0A1J8QX74"/>